<reference evidence="2 3" key="1">
    <citation type="submission" date="2015-12" db="EMBL/GenBank/DDBJ databases">
        <title>The genome of Folsomia candida.</title>
        <authorList>
            <person name="Faddeeva A."/>
            <person name="Derks M.F."/>
            <person name="Anvar Y."/>
            <person name="Smit S."/>
            <person name="Van Straalen N."/>
            <person name="Roelofs D."/>
        </authorList>
    </citation>
    <scope>NUCLEOTIDE SEQUENCE [LARGE SCALE GENOMIC DNA]</scope>
    <source>
        <strain evidence="2 3">VU population</strain>
        <tissue evidence="2">Whole body</tissue>
    </source>
</reference>
<keyword evidence="1" id="KW-0812">Transmembrane</keyword>
<keyword evidence="1" id="KW-1133">Transmembrane helix</keyword>
<organism evidence="2 3">
    <name type="scientific">Folsomia candida</name>
    <name type="common">Springtail</name>
    <dbReference type="NCBI Taxonomy" id="158441"/>
    <lineage>
        <taxon>Eukaryota</taxon>
        <taxon>Metazoa</taxon>
        <taxon>Ecdysozoa</taxon>
        <taxon>Arthropoda</taxon>
        <taxon>Hexapoda</taxon>
        <taxon>Collembola</taxon>
        <taxon>Entomobryomorpha</taxon>
        <taxon>Isotomoidea</taxon>
        <taxon>Isotomidae</taxon>
        <taxon>Proisotominae</taxon>
        <taxon>Folsomia</taxon>
    </lineage>
</organism>
<evidence type="ECO:0000313" key="2">
    <source>
        <dbReference type="EMBL" id="OXA46441.1"/>
    </source>
</evidence>
<evidence type="ECO:0000256" key="1">
    <source>
        <dbReference type="SAM" id="Phobius"/>
    </source>
</evidence>
<name>A0A226DP94_FOLCA</name>
<dbReference type="EMBL" id="LNIX01000015">
    <property type="protein sequence ID" value="OXA46441.1"/>
    <property type="molecule type" value="Genomic_DNA"/>
</dbReference>
<accession>A0A226DP94</accession>
<feature type="transmembrane region" description="Helical" evidence="1">
    <location>
        <begin position="74"/>
        <end position="92"/>
    </location>
</feature>
<evidence type="ECO:0000313" key="3">
    <source>
        <dbReference type="Proteomes" id="UP000198287"/>
    </source>
</evidence>
<keyword evidence="3" id="KW-1185">Reference proteome</keyword>
<proteinExistence type="predicted"/>
<comment type="caution">
    <text evidence="2">The sequence shown here is derived from an EMBL/GenBank/DDBJ whole genome shotgun (WGS) entry which is preliminary data.</text>
</comment>
<sequence length="140" mass="16115">MAYHISATYFNLCPVFLNCGSFMQNKRYANRHSPNWFRQILKFLVGRHNFVQALIKKNINCKSVKNVMKAQSRLQLLIALFLLVLGLTTSLAESSPMTMRVARNRWGTNRRPNKFGTGINIYSDNRGSGGYGFPIGRYRY</sequence>
<dbReference type="AlphaFoldDB" id="A0A226DP94"/>
<keyword evidence="1" id="KW-0472">Membrane</keyword>
<gene>
    <name evidence="2" type="ORF">Fcan01_18656</name>
</gene>
<dbReference type="Proteomes" id="UP000198287">
    <property type="component" value="Unassembled WGS sequence"/>
</dbReference>
<protein>
    <submittedName>
        <fullName evidence="2">Uncharacterized protein</fullName>
    </submittedName>
</protein>